<protein>
    <submittedName>
        <fullName evidence="1">ABC transporter substrate-binding protein</fullName>
    </submittedName>
</protein>
<evidence type="ECO:0000313" key="1">
    <source>
        <dbReference type="EMBL" id="RAH99012.1"/>
    </source>
</evidence>
<name>A0A8B2NI60_9HYPH</name>
<sequence>MLASAVGALVTASAVKARAQAPRVLHVDSYHQGNEWNDRIAAECRRIIEGAGGQWRIFHLDAKRRPAPEQIEEAARRATEIVAEWKPDVLTTSDDPAAEYLIMRYYRDADLPVVFCGVNWDASVYGLPYTNTAGMVEVSAIPQIISLMRPLAKGDRLGLITEETPTKRKEMKEHIRLFDLHYDRTWFVSDFEAWTEGFLEAQEQVDMLLLLGVGAVTDWDDRAARRLAQTRTAIPTGTDFPWLMPYALLGVGKRPEEQGRFAAETALAIAAGTDPRDIPIAYNTEGDLLFNPLIARHLGVAKIPPLATLVD</sequence>
<comment type="caution">
    <text evidence="1">The sequence shown here is derived from an EMBL/GenBank/DDBJ whole genome shotgun (WGS) entry which is preliminary data.</text>
</comment>
<organism evidence="1 2">
    <name type="scientific">Acuticoccus sediminis</name>
    <dbReference type="NCBI Taxonomy" id="2184697"/>
    <lineage>
        <taxon>Bacteria</taxon>
        <taxon>Pseudomonadati</taxon>
        <taxon>Pseudomonadota</taxon>
        <taxon>Alphaproteobacteria</taxon>
        <taxon>Hyphomicrobiales</taxon>
        <taxon>Amorphaceae</taxon>
        <taxon>Acuticoccus</taxon>
    </lineage>
</organism>
<dbReference type="PANTHER" id="PTHR35271:SF1">
    <property type="entry name" value="ABC TRANSPORTER, SUBSTRATE-BINDING LIPOPROTEIN"/>
    <property type="match status" value="1"/>
</dbReference>
<proteinExistence type="predicted"/>
<dbReference type="PANTHER" id="PTHR35271">
    <property type="entry name" value="ABC TRANSPORTER, SUBSTRATE-BINDING LIPOPROTEIN-RELATED"/>
    <property type="match status" value="1"/>
</dbReference>
<gene>
    <name evidence="1" type="ORF">DLJ53_25640</name>
</gene>
<dbReference type="OrthoDB" id="1550623at2"/>
<dbReference type="Proteomes" id="UP000249590">
    <property type="component" value="Unassembled WGS sequence"/>
</dbReference>
<evidence type="ECO:0000313" key="2">
    <source>
        <dbReference type="Proteomes" id="UP000249590"/>
    </source>
</evidence>
<dbReference type="AlphaFoldDB" id="A0A8B2NI60"/>
<dbReference type="RefSeq" id="WP_111350571.1">
    <property type="nucleotide sequence ID" value="NZ_JAIWKD010000004.1"/>
</dbReference>
<keyword evidence="2" id="KW-1185">Reference proteome</keyword>
<dbReference type="EMBL" id="QHHQ01000006">
    <property type="protein sequence ID" value="RAH99012.1"/>
    <property type="molecule type" value="Genomic_DNA"/>
</dbReference>
<reference evidence="1 2" key="1">
    <citation type="submission" date="2018-05" db="EMBL/GenBank/DDBJ databases">
        <title>Acuticoccus sediminis sp. nov., isolated from deep-sea sediment of Indian Ocean.</title>
        <authorList>
            <person name="Liu X."/>
            <person name="Lai Q."/>
            <person name="Du Y."/>
            <person name="Sun F."/>
            <person name="Zhang X."/>
            <person name="Wang S."/>
            <person name="Shao Z."/>
        </authorList>
    </citation>
    <scope>NUCLEOTIDE SEQUENCE [LARGE SCALE GENOMIC DNA]</scope>
    <source>
        <strain evidence="1 2">PTG4-2</strain>
    </source>
</reference>
<accession>A0A8B2NI60</accession>
<dbReference type="Gene3D" id="3.40.50.2300">
    <property type="match status" value="2"/>
</dbReference>
<dbReference type="InterPro" id="IPR007487">
    <property type="entry name" value="ABC_transpt-TYRBP-like"/>
</dbReference>